<feature type="signal peptide" evidence="4">
    <location>
        <begin position="1"/>
        <end position="36"/>
    </location>
</feature>
<feature type="domain" description="AB hydrolase-1" evidence="5">
    <location>
        <begin position="128"/>
        <end position="509"/>
    </location>
</feature>
<feature type="chain" id="PRO_5013044352" description="AB hydrolase-1 domain-containing protein" evidence="4">
    <location>
        <begin position="37"/>
        <end position="538"/>
    </location>
</feature>
<evidence type="ECO:0000256" key="3">
    <source>
        <dbReference type="SAM" id="MobiDB-lite"/>
    </source>
</evidence>
<keyword evidence="7" id="KW-1185">Reference proteome</keyword>
<dbReference type="SUPFAM" id="SSF53474">
    <property type="entry name" value="alpha/beta-Hydrolases"/>
    <property type="match status" value="1"/>
</dbReference>
<dbReference type="InterPro" id="IPR051601">
    <property type="entry name" value="Serine_prot/Carboxylest_S33"/>
</dbReference>
<dbReference type="PANTHER" id="PTHR43248:SF25">
    <property type="entry name" value="AB HYDROLASE-1 DOMAIN-CONTAINING PROTEIN-RELATED"/>
    <property type="match status" value="1"/>
</dbReference>
<dbReference type="OrthoDB" id="3252468at2"/>
<dbReference type="Gene3D" id="3.40.50.1820">
    <property type="entry name" value="alpha/beta hydrolase"/>
    <property type="match status" value="1"/>
</dbReference>
<keyword evidence="4" id="KW-0732">Signal</keyword>
<feature type="region of interest" description="Disordered" evidence="3">
    <location>
        <begin position="43"/>
        <end position="65"/>
    </location>
</feature>
<organism evidence="6 7">
    <name type="scientific">Boudabousia liubingyangii</name>
    <dbReference type="NCBI Taxonomy" id="1921764"/>
    <lineage>
        <taxon>Bacteria</taxon>
        <taxon>Bacillati</taxon>
        <taxon>Actinomycetota</taxon>
        <taxon>Actinomycetes</taxon>
        <taxon>Actinomycetales</taxon>
        <taxon>Actinomycetaceae</taxon>
        <taxon>Boudabousia</taxon>
    </lineage>
</organism>
<dbReference type="AlphaFoldDB" id="A0A1Q5PLS7"/>
<sequence length="538" mass="58866">MSNSKKAAVSVGRPRLARLKTLGVVAFLVSSLTACASFTVPHASKPKPAPVAGPLEMPEPSSTEEVPDQLKKFYEQKLVWGSCPSGIETTDLDHCASFEVPKSYEDPSLGNIKIQAYMHAENPKVGEAILVNPGGPGGSAVDFVSKNADFVFTRGMRKKFAIVGMDSRGTRWSTPIECLTDKEKDKLLEGNGQDLYTEAGRAVERFEVAELGRKCLEHSDMIKWVDTVSAARDMDVLRHLLGQDKLNFLGFSYGTHLGAQYADLFPQKVGRMVLDGAVDPTVPFDQLSYLQMKGFKASLQNFVTWCQNTGDCPLPDGEAGIEKLLDFIESLQQAPMRVGDRKLTKSLASTAIFGGMYSHHWFPRLRQALTAAIKAHDGQYLLQMADLLNDRLDDGTYEGNQEEAFIAIHSLDYPVQGDQKSWEAQAKKMKEEEPVVAQFFAWGDATRVDWPVKSKRTDLKPLTAEGAPPILVIGTTHDPATPLVMAQNLAKQLSSGVLVTVEGWDHTAYSSLGSPCVIGVVDGFFQEGKVPKPGLVCK</sequence>
<evidence type="ECO:0000313" key="6">
    <source>
        <dbReference type="EMBL" id="OKL48011.1"/>
    </source>
</evidence>
<dbReference type="PROSITE" id="PS51257">
    <property type="entry name" value="PROKAR_LIPOPROTEIN"/>
    <property type="match status" value="1"/>
</dbReference>
<protein>
    <recommendedName>
        <fullName evidence="5">AB hydrolase-1 domain-containing protein</fullName>
    </recommendedName>
</protein>
<reference evidence="6 7" key="1">
    <citation type="submission" date="2016-11" db="EMBL/GenBank/DDBJ databases">
        <title>Actinomyces gypaetusis sp. nov. isolated from the vulture Gypaetus barbatus in Qinghai Tibet Plateau China.</title>
        <authorList>
            <person name="Meng X."/>
        </authorList>
    </citation>
    <scope>NUCLEOTIDE SEQUENCE [LARGE SCALE GENOMIC DNA]</scope>
    <source>
        <strain evidence="6 7">VUL4_2</strain>
    </source>
</reference>
<evidence type="ECO:0000256" key="1">
    <source>
        <dbReference type="ARBA" id="ARBA00010088"/>
    </source>
</evidence>
<proteinExistence type="inferred from homology"/>
<gene>
    <name evidence="6" type="ORF">BSR29_05915</name>
</gene>
<dbReference type="InterPro" id="IPR000073">
    <property type="entry name" value="AB_hydrolase_1"/>
</dbReference>
<name>A0A1Q5PLS7_9ACTO</name>
<dbReference type="PANTHER" id="PTHR43248">
    <property type="entry name" value="2-SUCCINYL-6-HYDROXY-2,4-CYCLOHEXADIENE-1-CARBOXYLATE SYNTHASE"/>
    <property type="match status" value="1"/>
</dbReference>
<keyword evidence="2" id="KW-0378">Hydrolase</keyword>
<dbReference type="Pfam" id="PF00561">
    <property type="entry name" value="Abhydrolase_1"/>
    <property type="match status" value="1"/>
</dbReference>
<dbReference type="Proteomes" id="UP000186785">
    <property type="component" value="Unassembled WGS sequence"/>
</dbReference>
<evidence type="ECO:0000313" key="7">
    <source>
        <dbReference type="Proteomes" id="UP000186785"/>
    </source>
</evidence>
<dbReference type="STRING" id="1921764.BSR28_05490"/>
<accession>A0A1Q5PLS7</accession>
<dbReference type="RefSeq" id="WP_073709369.1">
    <property type="nucleotide sequence ID" value="NZ_MQSU01000003.1"/>
</dbReference>
<comment type="similarity">
    <text evidence="1">Belongs to the peptidase S33 family.</text>
</comment>
<dbReference type="InterPro" id="IPR029058">
    <property type="entry name" value="AB_hydrolase_fold"/>
</dbReference>
<evidence type="ECO:0000259" key="5">
    <source>
        <dbReference type="Pfam" id="PF00561"/>
    </source>
</evidence>
<comment type="caution">
    <text evidence="6">The sequence shown here is derived from an EMBL/GenBank/DDBJ whole genome shotgun (WGS) entry which is preliminary data.</text>
</comment>
<dbReference type="GO" id="GO:0016787">
    <property type="term" value="F:hydrolase activity"/>
    <property type="evidence" value="ECO:0007669"/>
    <property type="project" value="UniProtKB-KW"/>
</dbReference>
<evidence type="ECO:0000256" key="4">
    <source>
        <dbReference type="SAM" id="SignalP"/>
    </source>
</evidence>
<evidence type="ECO:0000256" key="2">
    <source>
        <dbReference type="ARBA" id="ARBA00022801"/>
    </source>
</evidence>
<dbReference type="EMBL" id="MQSV01000003">
    <property type="protein sequence ID" value="OKL48011.1"/>
    <property type="molecule type" value="Genomic_DNA"/>
</dbReference>